<name>A0ABS6YNG5_9ACTN</name>
<protein>
    <submittedName>
        <fullName evidence="1">Aminotransferase class I/II-fold pyridoxal phosphate-dependent enzyme</fullName>
    </submittedName>
</protein>
<dbReference type="Proteomes" id="UP001197114">
    <property type="component" value="Unassembled WGS sequence"/>
</dbReference>
<dbReference type="GO" id="GO:0008483">
    <property type="term" value="F:transaminase activity"/>
    <property type="evidence" value="ECO:0007669"/>
    <property type="project" value="UniProtKB-KW"/>
</dbReference>
<dbReference type="InterPro" id="IPR015422">
    <property type="entry name" value="PyrdxlP-dep_Trfase_small"/>
</dbReference>
<keyword evidence="2" id="KW-1185">Reference proteome</keyword>
<comment type="caution">
    <text evidence="1">The sequence shown here is derived from an EMBL/GenBank/DDBJ whole genome shotgun (WGS) entry which is preliminary data.</text>
</comment>
<dbReference type="CDD" id="cd00609">
    <property type="entry name" value="AAT_like"/>
    <property type="match status" value="1"/>
</dbReference>
<dbReference type="PANTHER" id="PTHR43799:SF1">
    <property type="entry name" value="ASPARTATE AMINOTRANSFERASE"/>
    <property type="match status" value="1"/>
</dbReference>
<dbReference type="InterPro" id="IPR015424">
    <property type="entry name" value="PyrdxlP-dep_Trfase"/>
</dbReference>
<dbReference type="Pfam" id="PF12897">
    <property type="entry name" value="Asp_aminotransf"/>
    <property type="match status" value="1"/>
</dbReference>
<dbReference type="EMBL" id="WMBF01000144">
    <property type="protein sequence ID" value="MBW5422924.1"/>
    <property type="molecule type" value="Genomic_DNA"/>
</dbReference>
<dbReference type="InterPro" id="IPR024551">
    <property type="entry name" value="AspAT_Ic"/>
</dbReference>
<dbReference type="RefSeq" id="WP_219689331.1">
    <property type="nucleotide sequence ID" value="NZ_WMBF01000144.1"/>
</dbReference>
<organism evidence="1 2">
    <name type="scientific">Streptomyces anatolicus</name>
    <dbReference type="NCBI Taxonomy" id="2675858"/>
    <lineage>
        <taxon>Bacteria</taxon>
        <taxon>Bacillati</taxon>
        <taxon>Actinomycetota</taxon>
        <taxon>Actinomycetes</taxon>
        <taxon>Kitasatosporales</taxon>
        <taxon>Streptomycetaceae</taxon>
        <taxon>Streptomyces</taxon>
    </lineage>
</organism>
<reference evidence="1 2" key="1">
    <citation type="submission" date="2019-11" db="EMBL/GenBank/DDBJ databases">
        <authorList>
            <person name="Ay H."/>
        </authorList>
    </citation>
    <scope>NUCLEOTIDE SEQUENCE [LARGE SCALE GENOMIC DNA]</scope>
    <source>
        <strain evidence="1 2">BG9H</strain>
    </source>
</reference>
<accession>A0ABS6YNG5</accession>
<evidence type="ECO:0000313" key="2">
    <source>
        <dbReference type="Proteomes" id="UP001197114"/>
    </source>
</evidence>
<dbReference type="Gene3D" id="3.40.640.10">
    <property type="entry name" value="Type I PLP-dependent aspartate aminotransferase-like (Major domain)"/>
    <property type="match status" value="1"/>
</dbReference>
<proteinExistence type="predicted"/>
<dbReference type="SUPFAM" id="SSF53383">
    <property type="entry name" value="PLP-dependent transferases"/>
    <property type="match status" value="1"/>
</dbReference>
<dbReference type="Gene3D" id="3.90.1150.10">
    <property type="entry name" value="Aspartate Aminotransferase, domain 1"/>
    <property type="match status" value="1"/>
</dbReference>
<evidence type="ECO:0000313" key="1">
    <source>
        <dbReference type="EMBL" id="MBW5422924.1"/>
    </source>
</evidence>
<keyword evidence="1" id="KW-0808">Transferase</keyword>
<keyword evidence="1" id="KW-0032">Aminotransferase</keyword>
<dbReference type="PANTHER" id="PTHR43799">
    <property type="entry name" value="AMINOTRANSFERASE, PUTATIVE-RELATED"/>
    <property type="match status" value="1"/>
</dbReference>
<gene>
    <name evidence="1" type="ORF">GKQ77_15340</name>
</gene>
<dbReference type="InterPro" id="IPR015421">
    <property type="entry name" value="PyrdxlP-dep_Trfase_major"/>
</dbReference>
<sequence>MTTELSPDAPALDGLLERARKEYEELAARGLSLDLTRGKPAPEQLDLSEDLLSLPGGRHTAADGTDVRNYGGLQGLPELREIFADLLQVPAGQLLALGNSSLELMHDCLVHALLGKVPGAESRWVEQEPVAFLCPVPGYDRHFALCERFGIDMIPVPMTADGPDMDEVERLVAENPAVKGIWCVPKYSNPDGVSYSDETVARLARMETAAPDFRIFWDNAYAAHHLTDEPTEIADLLAACAEAGNPDRAFVFGSTSKITAAGAGVAFFGSSPANVKWLLANNQKRSIGPDKINQLRHVMFLRDADGVRAHMERQRALLQPKFEAVARILDAELGGTGLATWTSPKGGYFVTLQVPEGCAKDVVRRAAEAGIVLTPAGATHPYGDDPRDAVIRIAPSYPGLADLEQAMHGLTVCVRLAGYEQRARQAA</sequence>